<evidence type="ECO:0000313" key="1">
    <source>
        <dbReference type="EMBL" id="SOB54230.1"/>
    </source>
</evidence>
<accession>A0AAX2HD25</accession>
<gene>
    <name evidence="1" type="ORF">PLUA15_50103</name>
</gene>
<protein>
    <submittedName>
        <fullName evidence="1">Uncharacterized protein</fullName>
    </submittedName>
</protein>
<evidence type="ECO:0000313" key="2">
    <source>
        <dbReference type="Proteomes" id="UP000219564"/>
    </source>
</evidence>
<reference evidence="1 2" key="1">
    <citation type="submission" date="2017-08" db="EMBL/GenBank/DDBJ databases">
        <authorList>
            <person name="Chaillou S."/>
        </authorList>
    </citation>
    <scope>NUCLEOTIDE SEQUENCE [LARGE SCALE GENOMIC DNA]</scope>
    <source>
        <strain evidence="1 2">MFPA15A1205</strain>
    </source>
</reference>
<proteinExistence type="predicted"/>
<dbReference type="EMBL" id="OBKZ01000045">
    <property type="protein sequence ID" value="SOB54230.1"/>
    <property type="molecule type" value="Genomic_DNA"/>
</dbReference>
<sequence>MEAKDSTFHAHTALPMQFHGMHPFPLRELSETIPNALRLTVYAPSLAPSLLISDRV</sequence>
<organism evidence="1 2">
    <name type="scientific">Pseudomonas lundensis</name>
    <dbReference type="NCBI Taxonomy" id="86185"/>
    <lineage>
        <taxon>Bacteria</taxon>
        <taxon>Pseudomonadati</taxon>
        <taxon>Pseudomonadota</taxon>
        <taxon>Gammaproteobacteria</taxon>
        <taxon>Pseudomonadales</taxon>
        <taxon>Pseudomonadaceae</taxon>
        <taxon>Pseudomonas</taxon>
    </lineage>
</organism>
<name>A0AAX2HD25_9PSED</name>
<dbReference type="AlphaFoldDB" id="A0AAX2HD25"/>
<dbReference type="Proteomes" id="UP000219564">
    <property type="component" value="Unassembled WGS sequence"/>
</dbReference>
<comment type="caution">
    <text evidence="1">The sequence shown here is derived from an EMBL/GenBank/DDBJ whole genome shotgun (WGS) entry which is preliminary data.</text>
</comment>